<dbReference type="PANTHER" id="PTHR12277">
    <property type="entry name" value="ALPHA/BETA HYDROLASE DOMAIN-CONTAINING PROTEIN"/>
    <property type="match status" value="1"/>
</dbReference>
<dbReference type="PANTHER" id="PTHR12277:SF81">
    <property type="entry name" value="PROTEIN ABHD13"/>
    <property type="match status" value="1"/>
</dbReference>
<dbReference type="AlphaFoldDB" id="A0A4R0NDE7"/>
<keyword evidence="2" id="KW-0378">Hydrolase</keyword>
<dbReference type="InterPro" id="IPR000073">
    <property type="entry name" value="AB_hydrolase_1"/>
</dbReference>
<comment type="caution">
    <text evidence="2">The sequence shown here is derived from an EMBL/GenBank/DDBJ whole genome shotgun (WGS) entry which is preliminary data.</text>
</comment>
<evidence type="ECO:0000313" key="2">
    <source>
        <dbReference type="EMBL" id="TCC98399.1"/>
    </source>
</evidence>
<dbReference type="Gene3D" id="3.40.50.1820">
    <property type="entry name" value="alpha/beta hydrolase"/>
    <property type="match status" value="1"/>
</dbReference>
<feature type="domain" description="AB hydrolase-1" evidence="1">
    <location>
        <begin position="32"/>
        <end position="150"/>
    </location>
</feature>
<protein>
    <submittedName>
        <fullName evidence="2">Alpha/beta hydrolase</fullName>
    </submittedName>
</protein>
<dbReference type="InterPro" id="IPR029058">
    <property type="entry name" value="AB_hydrolase_fold"/>
</dbReference>
<dbReference type="Pfam" id="PF00561">
    <property type="entry name" value="Abhydrolase_1"/>
    <property type="match status" value="1"/>
</dbReference>
<dbReference type="OrthoDB" id="9808543at2"/>
<sequence length="284" mass="31750">MIKKEHFTLSGAAGKMILGDWTYDDKNTNPDTIIFIHGFKGFKDWGAHNLTAAFFASNGYRYLKFNLSHSGVTIQNQNDVTDMEAFAANTISIELSDVNTVIDYVSITFPSTSIYLVGHSRGGGLAIIQAARDKRISKLITWSAIADFSSLWKKEQEKEWILTGRIFVENARTKEKMPLNSTLLDDFNKHKAHFNILNAAKQVQIPWLILHGDDDVNVKFSVAQELAQNQLNAEIQKIEGANHVYGASHPYTSDQLPPHLYQVAEKSLVFLQSTSAINHLLPSG</sequence>
<reference evidence="2 3" key="1">
    <citation type="submission" date="2019-02" db="EMBL/GenBank/DDBJ databases">
        <title>Pedobacter sp. RP-3-8 sp. nov., isolated from Arctic soil.</title>
        <authorList>
            <person name="Dahal R.H."/>
        </authorList>
    </citation>
    <scope>NUCLEOTIDE SEQUENCE [LARGE SCALE GENOMIC DNA]</scope>
    <source>
        <strain evidence="2 3">RP-3-8</strain>
    </source>
</reference>
<organism evidence="2 3">
    <name type="scientific">Pedobacter hiemivivus</name>
    <dbReference type="NCBI Taxonomy" id="2530454"/>
    <lineage>
        <taxon>Bacteria</taxon>
        <taxon>Pseudomonadati</taxon>
        <taxon>Bacteroidota</taxon>
        <taxon>Sphingobacteriia</taxon>
        <taxon>Sphingobacteriales</taxon>
        <taxon>Sphingobacteriaceae</taxon>
        <taxon>Pedobacter</taxon>
    </lineage>
</organism>
<proteinExistence type="predicted"/>
<evidence type="ECO:0000313" key="3">
    <source>
        <dbReference type="Proteomes" id="UP000291117"/>
    </source>
</evidence>
<dbReference type="RefSeq" id="WP_131607384.1">
    <property type="nucleotide sequence ID" value="NZ_SJSM01000002.1"/>
</dbReference>
<dbReference type="Proteomes" id="UP000291117">
    <property type="component" value="Unassembled WGS sequence"/>
</dbReference>
<dbReference type="GO" id="GO:0016787">
    <property type="term" value="F:hydrolase activity"/>
    <property type="evidence" value="ECO:0007669"/>
    <property type="project" value="UniProtKB-KW"/>
</dbReference>
<evidence type="ECO:0000259" key="1">
    <source>
        <dbReference type="Pfam" id="PF00561"/>
    </source>
</evidence>
<dbReference type="SUPFAM" id="SSF53474">
    <property type="entry name" value="alpha/beta-Hydrolases"/>
    <property type="match status" value="1"/>
</dbReference>
<keyword evidence="3" id="KW-1185">Reference proteome</keyword>
<gene>
    <name evidence="2" type="ORF">EZ444_03685</name>
</gene>
<name>A0A4R0NDE7_9SPHI</name>
<dbReference type="EMBL" id="SJSM01000002">
    <property type="protein sequence ID" value="TCC98399.1"/>
    <property type="molecule type" value="Genomic_DNA"/>
</dbReference>
<accession>A0A4R0NDE7</accession>